<dbReference type="Proteomes" id="UP000800235">
    <property type="component" value="Unassembled WGS sequence"/>
</dbReference>
<proteinExistence type="predicted"/>
<dbReference type="OrthoDB" id="3521506at2759"/>
<evidence type="ECO:0000313" key="2">
    <source>
        <dbReference type="Proteomes" id="UP000800235"/>
    </source>
</evidence>
<name>A0A9P4NZD8_9PEZI</name>
<sequence>MGVALDTLIEFIDNIPAHDLISFPPVNGTIYHDKDYRLDNQGAGEPEIYNLQIQANRQSKKTTIQRLAPRTVAGPVHLSAALAAEGADTIRADFHAAISI</sequence>
<dbReference type="EMBL" id="MU007013">
    <property type="protein sequence ID" value="KAF2435294.1"/>
    <property type="molecule type" value="Genomic_DNA"/>
</dbReference>
<protein>
    <submittedName>
        <fullName evidence="1">Uncharacterized protein</fullName>
    </submittedName>
</protein>
<dbReference type="AlphaFoldDB" id="A0A9P4NZD8"/>
<evidence type="ECO:0000313" key="1">
    <source>
        <dbReference type="EMBL" id="KAF2435294.1"/>
    </source>
</evidence>
<comment type="caution">
    <text evidence="1">The sequence shown here is derived from an EMBL/GenBank/DDBJ whole genome shotgun (WGS) entry which is preliminary data.</text>
</comment>
<gene>
    <name evidence="1" type="ORF">EJ08DRAFT_720106</name>
</gene>
<accession>A0A9P4NZD8</accession>
<reference evidence="1" key="1">
    <citation type="journal article" date="2020" name="Stud. Mycol.">
        <title>101 Dothideomycetes genomes: a test case for predicting lifestyles and emergence of pathogens.</title>
        <authorList>
            <person name="Haridas S."/>
            <person name="Albert R."/>
            <person name="Binder M."/>
            <person name="Bloem J."/>
            <person name="Labutti K."/>
            <person name="Salamov A."/>
            <person name="Andreopoulos B."/>
            <person name="Baker S."/>
            <person name="Barry K."/>
            <person name="Bills G."/>
            <person name="Bluhm B."/>
            <person name="Cannon C."/>
            <person name="Castanera R."/>
            <person name="Culley D."/>
            <person name="Daum C."/>
            <person name="Ezra D."/>
            <person name="Gonzalez J."/>
            <person name="Henrissat B."/>
            <person name="Kuo A."/>
            <person name="Liang C."/>
            <person name="Lipzen A."/>
            <person name="Lutzoni F."/>
            <person name="Magnuson J."/>
            <person name="Mondo S."/>
            <person name="Nolan M."/>
            <person name="Ohm R."/>
            <person name="Pangilinan J."/>
            <person name="Park H.-J."/>
            <person name="Ramirez L."/>
            <person name="Alfaro M."/>
            <person name="Sun H."/>
            <person name="Tritt A."/>
            <person name="Yoshinaga Y."/>
            <person name="Zwiers L.-H."/>
            <person name="Turgeon B."/>
            <person name="Goodwin S."/>
            <person name="Spatafora J."/>
            <person name="Crous P."/>
            <person name="Grigoriev I."/>
        </authorList>
    </citation>
    <scope>NUCLEOTIDE SEQUENCE</scope>
    <source>
        <strain evidence="1">CBS 130266</strain>
    </source>
</reference>
<organism evidence="1 2">
    <name type="scientific">Tothia fuscella</name>
    <dbReference type="NCBI Taxonomy" id="1048955"/>
    <lineage>
        <taxon>Eukaryota</taxon>
        <taxon>Fungi</taxon>
        <taxon>Dikarya</taxon>
        <taxon>Ascomycota</taxon>
        <taxon>Pezizomycotina</taxon>
        <taxon>Dothideomycetes</taxon>
        <taxon>Pleosporomycetidae</taxon>
        <taxon>Venturiales</taxon>
        <taxon>Cylindrosympodiaceae</taxon>
        <taxon>Tothia</taxon>
    </lineage>
</organism>
<keyword evidence="2" id="KW-1185">Reference proteome</keyword>